<dbReference type="GO" id="GO:0001174">
    <property type="term" value="P:transcriptional start site selection at RNA polymerase II promoter"/>
    <property type="evidence" value="ECO:0007669"/>
    <property type="project" value="EnsemblFungi"/>
</dbReference>
<comment type="catalytic activity">
    <reaction evidence="10 12">
        <text>O-phospho-L-seryl-[protein] + H2O = L-seryl-[protein] + phosphate</text>
        <dbReference type="Rhea" id="RHEA:20629"/>
        <dbReference type="Rhea" id="RHEA-COMP:9863"/>
        <dbReference type="Rhea" id="RHEA-COMP:11604"/>
        <dbReference type="ChEBI" id="CHEBI:15377"/>
        <dbReference type="ChEBI" id="CHEBI:29999"/>
        <dbReference type="ChEBI" id="CHEBI:43474"/>
        <dbReference type="ChEBI" id="CHEBI:83421"/>
        <dbReference type="EC" id="3.1.3.16"/>
    </reaction>
</comment>
<dbReference type="GO" id="GO:0030847">
    <property type="term" value="P:termination of RNA polymerase II transcription, exosome-dependent"/>
    <property type="evidence" value="ECO:0007669"/>
    <property type="project" value="EnsemblFungi"/>
</dbReference>
<dbReference type="Pfam" id="PF04722">
    <property type="entry name" value="Ssu72"/>
    <property type="match status" value="1"/>
</dbReference>
<dbReference type="EC" id="3.1.3.16" evidence="4 12"/>
<evidence type="ECO:0000256" key="12">
    <source>
        <dbReference type="RuleBase" id="RU369031"/>
    </source>
</evidence>
<keyword evidence="6 12" id="KW-0507">mRNA processing</keyword>
<dbReference type="GO" id="GO:0005847">
    <property type="term" value="C:mRNA cleavage and polyadenylation specificity factor complex"/>
    <property type="evidence" value="ECO:0007669"/>
    <property type="project" value="EnsemblFungi"/>
</dbReference>
<evidence type="ECO:0000256" key="2">
    <source>
        <dbReference type="ARBA" id="ARBA00004123"/>
    </source>
</evidence>
<evidence type="ECO:0000256" key="7">
    <source>
        <dbReference type="ARBA" id="ARBA00022801"/>
    </source>
</evidence>
<keyword evidence="14" id="KW-1185">Reference proteome</keyword>
<evidence type="ECO:0000256" key="1">
    <source>
        <dbReference type="ARBA" id="ARBA00002497"/>
    </source>
</evidence>
<name>A0A1E3NRT9_9ASCO</name>
<keyword evidence="9 12" id="KW-0539">Nucleus</keyword>
<comment type="function">
    <text evidence="12">Component of the cleavage and polyadenylation factor (CPF) complex, which plays a key role in polyadenylation-dependent pre-mRNA 3'-end formation and cooperates with cleavage factors including the CFIA complex and NAB4/CFIB. SSU72 is required for 3'-end formation of snoRNAs.</text>
</comment>
<evidence type="ECO:0000313" key="13">
    <source>
        <dbReference type="EMBL" id="ODQ48408.1"/>
    </source>
</evidence>
<evidence type="ECO:0000256" key="9">
    <source>
        <dbReference type="ARBA" id="ARBA00023242"/>
    </source>
</evidence>
<evidence type="ECO:0000256" key="11">
    <source>
        <dbReference type="ARBA" id="ARBA00048336"/>
    </source>
</evidence>
<organism evidence="13 14">
    <name type="scientific">Pichia membranifaciens NRRL Y-2026</name>
    <dbReference type="NCBI Taxonomy" id="763406"/>
    <lineage>
        <taxon>Eukaryota</taxon>
        <taxon>Fungi</taxon>
        <taxon>Dikarya</taxon>
        <taxon>Ascomycota</taxon>
        <taxon>Saccharomycotina</taxon>
        <taxon>Pichiomycetes</taxon>
        <taxon>Pichiales</taxon>
        <taxon>Pichiaceae</taxon>
        <taxon>Pichia</taxon>
    </lineage>
</organism>
<dbReference type="InterPro" id="IPR006811">
    <property type="entry name" value="RNA_pol_II_suA"/>
</dbReference>
<dbReference type="GO" id="GO:0031124">
    <property type="term" value="P:mRNA 3'-end processing"/>
    <property type="evidence" value="ECO:0007669"/>
    <property type="project" value="EnsemblFungi"/>
</dbReference>
<accession>A0A1E3NRT9</accession>
<keyword evidence="7 12" id="KW-0378">Hydrolase</keyword>
<sequence>MEDVPNLRFCTVCASNNNRSMEAHKVLKEAGYQVRSYGTGSKVRLPGPSINKPNVFQFGTPYTEILKVLESQGIQVHKNNGVLDMTLRNMNIKKSPERWPYFNQPMQKLPEEEHPGFQDELDFEIVITCEERCFDSVIEDFLARNYFSPNELDRKVHVFNVEIRDDRENAHIGGQAILELANSLNQLFLKSKGAMEGDNADDPAHPEYWEDNIPDLITQWQQKHEMFPLLYSLCYH</sequence>
<comment type="function">
    <text evidence="1 12">Processively dephosphorylates Ser-5 of the heptad repeats YSPTSPS in the C-terminal domain of the largest RNA polymerase II subunit (RPB1).</text>
</comment>
<dbReference type="OrthoDB" id="57957at2759"/>
<evidence type="ECO:0000256" key="10">
    <source>
        <dbReference type="ARBA" id="ARBA00047761"/>
    </source>
</evidence>
<dbReference type="PANTHER" id="PTHR20383">
    <property type="entry name" value="RNA POLYMERASE II SUBUNIT A C-TERMINAL DOMAIN PHOSPHATASE"/>
    <property type="match status" value="1"/>
</dbReference>
<comment type="similarity">
    <text evidence="3 12">Belongs to the SSU72 phosphatase family.</text>
</comment>
<dbReference type="GO" id="GO:0180007">
    <property type="term" value="F:RNA polymerase II CTD heptapeptide repeat S5 phosphatase activity"/>
    <property type="evidence" value="ECO:0007669"/>
    <property type="project" value="EnsemblFungi"/>
</dbReference>
<comment type="catalytic activity">
    <reaction evidence="11 12">
        <text>O-phospho-L-threonyl-[protein] + H2O = L-threonyl-[protein] + phosphate</text>
        <dbReference type="Rhea" id="RHEA:47004"/>
        <dbReference type="Rhea" id="RHEA-COMP:11060"/>
        <dbReference type="Rhea" id="RHEA-COMP:11605"/>
        <dbReference type="ChEBI" id="CHEBI:15377"/>
        <dbReference type="ChEBI" id="CHEBI:30013"/>
        <dbReference type="ChEBI" id="CHEBI:43474"/>
        <dbReference type="ChEBI" id="CHEBI:61977"/>
        <dbReference type="EC" id="3.1.3.16"/>
    </reaction>
</comment>
<dbReference type="Proteomes" id="UP000094455">
    <property type="component" value="Unassembled WGS sequence"/>
</dbReference>
<protein>
    <recommendedName>
        <fullName evidence="5 12">RNA polymerase II subunit A C-terminal domain phosphatase SSU72</fullName>
        <shortName evidence="12">CTD phosphatase SSU72</shortName>
        <ecNumber evidence="4 12">3.1.3.16</ecNumber>
    </recommendedName>
</protein>
<dbReference type="GO" id="GO:1902801">
    <property type="term" value="P:regulation of siRNA-independent facultative heterochromatin formation"/>
    <property type="evidence" value="ECO:0007669"/>
    <property type="project" value="EnsemblFungi"/>
</dbReference>
<evidence type="ECO:0000256" key="3">
    <source>
        <dbReference type="ARBA" id="ARBA00008978"/>
    </source>
</evidence>
<proteinExistence type="inferred from homology"/>
<comment type="subunit">
    <text evidence="12">Component of the cleavage and polyadenylation factor (CPF) complex.</text>
</comment>
<evidence type="ECO:0000256" key="8">
    <source>
        <dbReference type="ARBA" id="ARBA00022912"/>
    </source>
</evidence>
<evidence type="ECO:0000256" key="6">
    <source>
        <dbReference type="ARBA" id="ARBA00022664"/>
    </source>
</evidence>
<dbReference type="GO" id="GO:0006368">
    <property type="term" value="P:transcription elongation by RNA polymerase II"/>
    <property type="evidence" value="ECO:0007669"/>
    <property type="project" value="EnsemblFungi"/>
</dbReference>
<dbReference type="GO" id="GO:0030643">
    <property type="term" value="P:intracellular phosphate ion homeostasis"/>
    <property type="evidence" value="ECO:0007669"/>
    <property type="project" value="EnsemblFungi"/>
</dbReference>
<gene>
    <name evidence="13" type="ORF">PICMEDRAFT_13984</name>
</gene>
<evidence type="ECO:0000313" key="14">
    <source>
        <dbReference type="Proteomes" id="UP000094455"/>
    </source>
</evidence>
<dbReference type="GO" id="GO:0032215">
    <property type="term" value="P:positive regulation of telomere maintenance via semi-conservative replication"/>
    <property type="evidence" value="ECO:0007669"/>
    <property type="project" value="EnsemblFungi"/>
</dbReference>
<dbReference type="RefSeq" id="XP_019019521.1">
    <property type="nucleotide sequence ID" value="XM_019160164.1"/>
</dbReference>
<dbReference type="GO" id="GO:0004725">
    <property type="term" value="F:protein tyrosine phosphatase activity"/>
    <property type="evidence" value="ECO:0007669"/>
    <property type="project" value="EnsemblFungi"/>
</dbReference>
<dbReference type="FunFam" id="3.40.50.2300:FF:000039">
    <property type="entry name" value="RNA polymerase II subunit A C-terminal domain phosphatase"/>
    <property type="match status" value="1"/>
</dbReference>
<dbReference type="GO" id="GO:0009302">
    <property type="term" value="P:sno(s)RNA transcription"/>
    <property type="evidence" value="ECO:0007669"/>
    <property type="project" value="EnsemblFungi"/>
</dbReference>
<reference evidence="13 14" key="1">
    <citation type="journal article" date="2016" name="Proc. Natl. Acad. Sci. U.S.A.">
        <title>Comparative genomics of biotechnologically important yeasts.</title>
        <authorList>
            <person name="Riley R."/>
            <person name="Haridas S."/>
            <person name="Wolfe K.H."/>
            <person name="Lopes M.R."/>
            <person name="Hittinger C.T."/>
            <person name="Goeker M."/>
            <person name="Salamov A.A."/>
            <person name="Wisecaver J.H."/>
            <person name="Long T.M."/>
            <person name="Calvey C.H."/>
            <person name="Aerts A.L."/>
            <person name="Barry K.W."/>
            <person name="Choi C."/>
            <person name="Clum A."/>
            <person name="Coughlan A.Y."/>
            <person name="Deshpande S."/>
            <person name="Douglass A.P."/>
            <person name="Hanson S.J."/>
            <person name="Klenk H.-P."/>
            <person name="LaButti K.M."/>
            <person name="Lapidus A."/>
            <person name="Lindquist E.A."/>
            <person name="Lipzen A.M."/>
            <person name="Meier-Kolthoff J.P."/>
            <person name="Ohm R.A."/>
            <person name="Otillar R.P."/>
            <person name="Pangilinan J.L."/>
            <person name="Peng Y."/>
            <person name="Rokas A."/>
            <person name="Rosa C.A."/>
            <person name="Scheuner C."/>
            <person name="Sibirny A.A."/>
            <person name="Slot J.C."/>
            <person name="Stielow J.B."/>
            <person name="Sun H."/>
            <person name="Kurtzman C.P."/>
            <person name="Blackwell M."/>
            <person name="Grigoriev I.V."/>
            <person name="Jeffries T.W."/>
        </authorList>
    </citation>
    <scope>NUCLEOTIDE SEQUENCE [LARGE SCALE GENOMIC DNA]</scope>
    <source>
        <strain evidence="13 14">NRRL Y-2026</strain>
    </source>
</reference>
<comment type="subcellular location">
    <subcellularLocation>
        <location evidence="2 12">Nucleus</location>
    </subcellularLocation>
</comment>
<dbReference type="GeneID" id="30176851"/>
<dbReference type="GO" id="GO:0030846">
    <property type="term" value="P:termination of RNA polymerase II transcription, poly(A)-coupled"/>
    <property type="evidence" value="ECO:0007669"/>
    <property type="project" value="EnsemblFungi"/>
</dbReference>
<dbReference type="EMBL" id="KV454001">
    <property type="protein sequence ID" value="ODQ48408.1"/>
    <property type="molecule type" value="Genomic_DNA"/>
</dbReference>
<keyword evidence="8 12" id="KW-0904">Protein phosphatase</keyword>
<evidence type="ECO:0000256" key="4">
    <source>
        <dbReference type="ARBA" id="ARBA00013081"/>
    </source>
</evidence>
<dbReference type="GO" id="GO:0031564">
    <property type="term" value="P:transcription antitermination"/>
    <property type="evidence" value="ECO:0007669"/>
    <property type="project" value="EnsemblFungi"/>
</dbReference>
<dbReference type="AlphaFoldDB" id="A0A1E3NRT9"/>
<dbReference type="GO" id="GO:0090052">
    <property type="term" value="P:regulation of pericentric heterochromatin formation"/>
    <property type="evidence" value="ECO:0007669"/>
    <property type="project" value="EnsemblFungi"/>
</dbReference>
<dbReference type="STRING" id="763406.A0A1E3NRT9"/>
<dbReference type="GO" id="GO:0000785">
    <property type="term" value="C:chromatin"/>
    <property type="evidence" value="ECO:0007669"/>
    <property type="project" value="EnsemblFungi"/>
</dbReference>
<dbReference type="Gene3D" id="3.40.50.2300">
    <property type="match status" value="2"/>
</dbReference>
<evidence type="ECO:0000256" key="5">
    <source>
        <dbReference type="ARBA" id="ARBA00017215"/>
    </source>
</evidence>